<keyword evidence="5 9" id="KW-0812">Transmembrane</keyword>
<dbReference type="Pfam" id="PF13953">
    <property type="entry name" value="PapC_C"/>
    <property type="match status" value="1"/>
</dbReference>
<dbReference type="GO" id="GO:0009297">
    <property type="term" value="P:pilus assembly"/>
    <property type="evidence" value="ECO:0007669"/>
    <property type="project" value="InterPro"/>
</dbReference>
<dbReference type="Gene3D" id="3.10.20.410">
    <property type="match status" value="1"/>
</dbReference>
<feature type="chain" id="PRO_5017384569" evidence="10">
    <location>
        <begin position="41"/>
        <end position="866"/>
    </location>
</feature>
<reference evidence="14" key="1">
    <citation type="submission" date="2016-10" db="EMBL/GenBank/DDBJ databases">
        <authorList>
            <person name="Varghese N."/>
            <person name="Submissions S."/>
        </authorList>
    </citation>
    <scope>NUCLEOTIDE SEQUENCE [LARGE SCALE GENOMIC DNA]</scope>
    <source>
        <strain evidence="14">JCM 21621</strain>
    </source>
</reference>
<dbReference type="PROSITE" id="PS01151">
    <property type="entry name" value="FIMBRIAL_USHER"/>
    <property type="match status" value="1"/>
</dbReference>
<sequence>MSSTSVLHGSRGWLPACPRRALLAAAVAAGAGLTPGVAEAEGFASFNPAFLRGKEGRSVDLTRFEHGNPVTPGSYRPDVYLNQNWIGRLEVSVRDGAAKGESSCYCFRRTDLASIGLNLDKLPDAEAARALAEQDCVDIARLVPGARVDFNLADLRVDLSIPQAYLSRVARGHVDPRDWDRGVTAAFVDYNANAFRSEFGGDRQTQYYTGVNAGVNLGDWRMRHNGSYSRSSGDGAASSRYDAVSSYAQRDVTRLKSQLTVGEYFTPADLFDSVPYTGVQLASDERMLPDSQRGFAPAIRGTAESNARVTVRQGGNVLYETTVAPGPFVIDDLYNTGYSGDLEVTVSEADGRERRFTVPFASVAQLLRPGVSRYSVVAGRYRDDRLDDAPEFVQGTYQRGISNLVTGYTGSIVAEQYLAVQGGVALSTSLGAFAFDVTHSQASGLDGADSLGGSPAGQSYRLSYSKLVEPTQTNFVVAAYRFSSEGYLAFGDYARLRDESGFDSFRQRNRFQVNVSQPLGLNYGSLFLSGSAQNYWNTGKGGDMSYQAGYSNSFRWGSFSLSASRTQSDRGDDETRYMLSVSLPLGRSAHAPYLSSSTTRSDNGDLSSQLSLSGALGEFNQFNYGVYGSRSRSDGGNSSDAGVNMQYRAAKTNLSGSYSSGDGYNQASLGLSGSVVAHPGGVTFSQSQGETRVVVEAKGAEGARLLNSSGGQVDGDGYGVVSGLMPYRQNEIALDPKGTSEDVELQSTSQNIAPRHGSVVMLKYPTVTGKPLLLLLRDERGQNLPVGAEVLDAEGNSLTLVGQGSRVFLRSEGDGGQLLVRWGEGPDRQCRVDYRMPEEQDRGAAPFQQAEAVCSRVAGRPEIAAR</sequence>
<dbReference type="InterPro" id="IPR025885">
    <property type="entry name" value="PapC_N"/>
</dbReference>
<feature type="domain" description="PapC-like C-terminal" evidence="11">
    <location>
        <begin position="774"/>
        <end position="838"/>
    </location>
</feature>
<dbReference type="AlphaFoldDB" id="A0A1H0NX98"/>
<dbReference type="RefSeq" id="WP_084309498.1">
    <property type="nucleotide sequence ID" value="NZ_FNIJ01000019.1"/>
</dbReference>
<gene>
    <name evidence="13" type="ORF">SAMN05216193_11919</name>
</gene>
<dbReference type="OrthoDB" id="6554712at2"/>
<evidence type="ECO:0000256" key="10">
    <source>
        <dbReference type="SAM" id="SignalP"/>
    </source>
</evidence>
<dbReference type="InterPro" id="IPR037224">
    <property type="entry name" value="PapC_N_sf"/>
</dbReference>
<evidence type="ECO:0000256" key="3">
    <source>
        <dbReference type="ARBA" id="ARBA00022448"/>
    </source>
</evidence>
<keyword evidence="14" id="KW-1185">Reference proteome</keyword>
<dbReference type="Gene3D" id="2.60.40.2610">
    <property type="entry name" value="Outer membrane usher protein FimD, plug domain"/>
    <property type="match status" value="1"/>
</dbReference>
<evidence type="ECO:0000256" key="6">
    <source>
        <dbReference type="ARBA" id="ARBA00022729"/>
    </source>
</evidence>
<dbReference type="GO" id="GO:0015473">
    <property type="term" value="F:fimbrial usher porin activity"/>
    <property type="evidence" value="ECO:0007669"/>
    <property type="project" value="InterPro"/>
</dbReference>
<dbReference type="InterPro" id="IPR043142">
    <property type="entry name" value="PapC-like_C_sf"/>
</dbReference>
<dbReference type="InterPro" id="IPR018030">
    <property type="entry name" value="Fimbrial_membr_usher_CS"/>
</dbReference>
<proteinExistence type="inferred from homology"/>
<evidence type="ECO:0000256" key="8">
    <source>
        <dbReference type="ARBA" id="ARBA00023237"/>
    </source>
</evidence>
<feature type="domain" description="PapC N-terminal" evidence="12">
    <location>
        <begin position="45"/>
        <end position="194"/>
    </location>
</feature>
<dbReference type="SUPFAM" id="SSF141729">
    <property type="entry name" value="FimD N-terminal domain-like"/>
    <property type="match status" value="1"/>
</dbReference>
<dbReference type="Gene3D" id="2.60.40.2070">
    <property type="match status" value="1"/>
</dbReference>
<evidence type="ECO:0000256" key="1">
    <source>
        <dbReference type="ARBA" id="ARBA00004571"/>
    </source>
</evidence>
<evidence type="ECO:0000256" key="9">
    <source>
        <dbReference type="RuleBase" id="RU003884"/>
    </source>
</evidence>
<dbReference type="InterPro" id="IPR042186">
    <property type="entry name" value="FimD_plug_dom"/>
</dbReference>
<dbReference type="InterPro" id="IPR025949">
    <property type="entry name" value="PapC-like_C"/>
</dbReference>
<dbReference type="Pfam" id="PF00577">
    <property type="entry name" value="Usher"/>
    <property type="match status" value="1"/>
</dbReference>
<keyword evidence="6 10" id="KW-0732">Signal</keyword>
<keyword evidence="8 9" id="KW-0998">Cell outer membrane</keyword>
<dbReference type="InterPro" id="IPR000015">
    <property type="entry name" value="Fimb_usher"/>
</dbReference>
<evidence type="ECO:0000313" key="13">
    <source>
        <dbReference type="EMBL" id="SDO97263.1"/>
    </source>
</evidence>
<evidence type="ECO:0000256" key="2">
    <source>
        <dbReference type="ARBA" id="ARBA00008064"/>
    </source>
</evidence>
<keyword evidence="7 9" id="KW-0472">Membrane</keyword>
<evidence type="ECO:0000256" key="4">
    <source>
        <dbReference type="ARBA" id="ARBA00022452"/>
    </source>
</evidence>
<dbReference type="Proteomes" id="UP000242957">
    <property type="component" value="Unassembled WGS sequence"/>
</dbReference>
<protein>
    <submittedName>
        <fullName evidence="13">Outer membrane usher protein</fullName>
    </submittedName>
</protein>
<name>A0A1H0NX98_9PSED</name>
<dbReference type="PANTHER" id="PTHR30451:SF20">
    <property type="entry name" value="FIMBRIAE USHER"/>
    <property type="match status" value="1"/>
</dbReference>
<feature type="signal peptide" evidence="10">
    <location>
        <begin position="1"/>
        <end position="40"/>
    </location>
</feature>
<keyword evidence="4" id="KW-1134">Transmembrane beta strand</keyword>
<dbReference type="Pfam" id="PF13954">
    <property type="entry name" value="PapC_N"/>
    <property type="match status" value="1"/>
</dbReference>
<comment type="similarity">
    <text evidence="2 9">Belongs to the fimbrial export usher family.</text>
</comment>
<accession>A0A1H0NX98</accession>
<dbReference type="PANTHER" id="PTHR30451">
    <property type="entry name" value="OUTER MEMBRANE USHER PROTEIN"/>
    <property type="match status" value="1"/>
</dbReference>
<dbReference type="FunFam" id="2.60.40.3110:FF:000001">
    <property type="entry name" value="Putative fimbrial outer membrane usher"/>
    <property type="match status" value="1"/>
</dbReference>
<comment type="subcellular location">
    <subcellularLocation>
        <location evidence="1 9">Cell outer membrane</location>
        <topology evidence="1 9">Multi-pass membrane protein</topology>
    </subcellularLocation>
</comment>
<organism evidence="13 14">
    <name type="scientific">Pseudomonas jinjuensis</name>
    <dbReference type="NCBI Taxonomy" id="198616"/>
    <lineage>
        <taxon>Bacteria</taxon>
        <taxon>Pseudomonadati</taxon>
        <taxon>Pseudomonadota</taxon>
        <taxon>Gammaproteobacteria</taxon>
        <taxon>Pseudomonadales</taxon>
        <taxon>Pseudomonadaceae</taxon>
        <taxon>Pseudomonas</taxon>
    </lineage>
</organism>
<evidence type="ECO:0000256" key="5">
    <source>
        <dbReference type="ARBA" id="ARBA00022692"/>
    </source>
</evidence>
<dbReference type="GO" id="GO:0009279">
    <property type="term" value="C:cell outer membrane"/>
    <property type="evidence" value="ECO:0007669"/>
    <property type="project" value="UniProtKB-SubCell"/>
</dbReference>
<evidence type="ECO:0000259" key="11">
    <source>
        <dbReference type="Pfam" id="PF13953"/>
    </source>
</evidence>
<keyword evidence="3 9" id="KW-0813">Transport</keyword>
<evidence type="ECO:0000256" key="7">
    <source>
        <dbReference type="ARBA" id="ARBA00023136"/>
    </source>
</evidence>
<keyword evidence="9" id="KW-1029">Fimbrium biogenesis</keyword>
<dbReference type="EMBL" id="FNIJ01000019">
    <property type="protein sequence ID" value="SDO97263.1"/>
    <property type="molecule type" value="Genomic_DNA"/>
</dbReference>
<evidence type="ECO:0000313" key="14">
    <source>
        <dbReference type="Proteomes" id="UP000242957"/>
    </source>
</evidence>
<dbReference type="Gene3D" id="2.60.40.3110">
    <property type="match status" value="1"/>
</dbReference>
<dbReference type="STRING" id="198616.SAMN05216193_11919"/>
<evidence type="ECO:0000259" key="12">
    <source>
        <dbReference type="Pfam" id="PF13954"/>
    </source>
</evidence>